<dbReference type="RefSeq" id="WP_170121168.1">
    <property type="nucleotide sequence ID" value="NZ_PVTG01000001.1"/>
</dbReference>
<dbReference type="PANTHER" id="PTHR43792">
    <property type="entry name" value="GNAT FAMILY, PUTATIVE (AFU_ORTHOLOGUE AFUA_3G00765)-RELATED-RELATED"/>
    <property type="match status" value="1"/>
</dbReference>
<dbReference type="Proteomes" id="UP000239210">
    <property type="component" value="Unassembled WGS sequence"/>
</dbReference>
<comment type="caution">
    <text evidence="2">The sequence shown here is derived from an EMBL/GenBank/DDBJ whole genome shotgun (WGS) entry which is preliminary data.</text>
</comment>
<gene>
    <name evidence="2" type="ORF">LY71_101169</name>
</gene>
<organism evidence="2 3">
    <name type="scientific">Geodermatophilus tzadiensis</name>
    <dbReference type="NCBI Taxonomy" id="1137988"/>
    <lineage>
        <taxon>Bacteria</taxon>
        <taxon>Bacillati</taxon>
        <taxon>Actinomycetota</taxon>
        <taxon>Actinomycetes</taxon>
        <taxon>Geodermatophilales</taxon>
        <taxon>Geodermatophilaceae</taxon>
        <taxon>Geodermatophilus</taxon>
    </lineage>
</organism>
<dbReference type="PANTHER" id="PTHR43792:SF1">
    <property type="entry name" value="N-ACETYLTRANSFERASE DOMAIN-CONTAINING PROTEIN"/>
    <property type="match status" value="1"/>
</dbReference>
<accession>A0A2T0U1K0</accession>
<dbReference type="InterPro" id="IPR016181">
    <property type="entry name" value="Acyl_CoA_acyltransferase"/>
</dbReference>
<dbReference type="AlphaFoldDB" id="A0A2T0U1K0"/>
<dbReference type="InterPro" id="IPR000182">
    <property type="entry name" value="GNAT_dom"/>
</dbReference>
<reference evidence="2 3" key="1">
    <citation type="submission" date="2018-03" db="EMBL/GenBank/DDBJ databases">
        <title>Genomic Encyclopedia of Archaeal and Bacterial Type Strains, Phase II (KMG-II): from individual species to whole genera.</title>
        <authorList>
            <person name="Goeker M."/>
        </authorList>
    </citation>
    <scope>NUCLEOTIDE SEQUENCE [LARGE SCALE GENOMIC DNA]</scope>
    <source>
        <strain evidence="2 3">DSM 45416</strain>
    </source>
</reference>
<dbReference type="EMBL" id="PVTG01000001">
    <property type="protein sequence ID" value="PRY51797.1"/>
    <property type="molecule type" value="Genomic_DNA"/>
</dbReference>
<keyword evidence="2" id="KW-0808">Transferase</keyword>
<dbReference type="SUPFAM" id="SSF55729">
    <property type="entry name" value="Acyl-CoA N-acyltransferases (Nat)"/>
    <property type="match status" value="1"/>
</dbReference>
<name>A0A2T0U1K0_9ACTN</name>
<evidence type="ECO:0000313" key="3">
    <source>
        <dbReference type="Proteomes" id="UP000239210"/>
    </source>
</evidence>
<proteinExistence type="predicted"/>
<keyword evidence="3" id="KW-1185">Reference proteome</keyword>
<dbReference type="Pfam" id="PF13302">
    <property type="entry name" value="Acetyltransf_3"/>
    <property type="match status" value="1"/>
</dbReference>
<feature type="domain" description="N-acetyltransferase" evidence="1">
    <location>
        <begin position="3"/>
        <end position="163"/>
    </location>
</feature>
<dbReference type="GO" id="GO:0016747">
    <property type="term" value="F:acyltransferase activity, transferring groups other than amino-acyl groups"/>
    <property type="evidence" value="ECO:0007669"/>
    <property type="project" value="InterPro"/>
</dbReference>
<evidence type="ECO:0000259" key="1">
    <source>
        <dbReference type="PROSITE" id="PS51186"/>
    </source>
</evidence>
<sequence>MTVRLRVPTAEDADAWARLFDDAEVMRYIGTGEVRDRAWYAAFVQRQQELAESTGLCLFAVLVGEEVAGFTGVQPWTQPWGPSDVPEVGWRLGRRFWGRGVATEAGRTVLDRARALEVPRVVAMVHADNAASLAVARKLGLTEEAALRAPWGTPVLQYGVQLSAAP</sequence>
<protein>
    <submittedName>
        <fullName evidence="2">RimJ/RimL family protein N-acetyltransferase</fullName>
    </submittedName>
</protein>
<dbReference type="PROSITE" id="PS51186">
    <property type="entry name" value="GNAT"/>
    <property type="match status" value="1"/>
</dbReference>
<evidence type="ECO:0000313" key="2">
    <source>
        <dbReference type="EMBL" id="PRY51797.1"/>
    </source>
</evidence>
<dbReference type="InterPro" id="IPR051531">
    <property type="entry name" value="N-acetyltransferase"/>
</dbReference>
<dbReference type="Gene3D" id="3.40.630.30">
    <property type="match status" value="1"/>
</dbReference>